<keyword evidence="8" id="KW-1185">Reference proteome</keyword>
<evidence type="ECO:0000256" key="4">
    <source>
        <dbReference type="ARBA" id="ARBA00023239"/>
    </source>
</evidence>
<evidence type="ECO:0000256" key="2">
    <source>
        <dbReference type="ARBA" id="ARBA00022729"/>
    </source>
</evidence>
<keyword evidence="4" id="KW-0456">Lyase</keyword>
<comment type="subcellular location">
    <subcellularLocation>
        <location evidence="1">Periplasm</location>
    </subcellularLocation>
</comment>
<dbReference type="Pfam" id="PF07940">
    <property type="entry name" value="Hepar_II_III_C"/>
    <property type="match status" value="1"/>
</dbReference>
<dbReference type="PANTHER" id="PTHR39210:SF1">
    <property type="entry name" value="HEPARIN-SULFATE LYASE"/>
    <property type="match status" value="1"/>
</dbReference>
<organism evidence="7 8">
    <name type="scientific">Kocuria gwangalliensis</name>
    <dbReference type="NCBI Taxonomy" id="501592"/>
    <lineage>
        <taxon>Bacteria</taxon>
        <taxon>Bacillati</taxon>
        <taxon>Actinomycetota</taxon>
        <taxon>Actinomycetes</taxon>
        <taxon>Micrococcales</taxon>
        <taxon>Micrococcaceae</taxon>
        <taxon>Kocuria</taxon>
    </lineage>
</organism>
<evidence type="ECO:0000259" key="5">
    <source>
        <dbReference type="Pfam" id="PF07940"/>
    </source>
</evidence>
<dbReference type="InterPro" id="IPR012480">
    <property type="entry name" value="Hepar_II_III_C"/>
</dbReference>
<proteinExistence type="predicted"/>
<dbReference type="Proteomes" id="UP001501446">
    <property type="component" value="Unassembled WGS sequence"/>
</dbReference>
<dbReference type="EMBL" id="BAABLN010000008">
    <property type="protein sequence ID" value="GAA4692213.1"/>
    <property type="molecule type" value="Genomic_DNA"/>
</dbReference>
<dbReference type="InterPro" id="IPR031680">
    <property type="entry name" value="Hepar_II_III_N"/>
</dbReference>
<dbReference type="PANTHER" id="PTHR39210">
    <property type="entry name" value="HEPARIN-SULFATE LYASE"/>
    <property type="match status" value="1"/>
</dbReference>
<name>A0ABP8WPS3_9MICC</name>
<dbReference type="Gene3D" id="1.50.10.100">
    <property type="entry name" value="Chondroitin AC/alginate lyase"/>
    <property type="match status" value="1"/>
</dbReference>
<dbReference type="Pfam" id="PF16889">
    <property type="entry name" value="Hepar_II_III_N"/>
    <property type="match status" value="1"/>
</dbReference>
<evidence type="ECO:0000256" key="3">
    <source>
        <dbReference type="ARBA" id="ARBA00022764"/>
    </source>
</evidence>
<accession>A0ABP8WPS3</accession>
<comment type="caution">
    <text evidence="7">The sequence shown here is derived from an EMBL/GenBank/DDBJ whole genome shotgun (WGS) entry which is preliminary data.</text>
</comment>
<evidence type="ECO:0000313" key="8">
    <source>
        <dbReference type="Proteomes" id="UP001501446"/>
    </source>
</evidence>
<keyword evidence="2" id="KW-0732">Signal</keyword>
<feature type="domain" description="Heparinase II/III-like C-terminal" evidence="5">
    <location>
        <begin position="295"/>
        <end position="475"/>
    </location>
</feature>
<dbReference type="InterPro" id="IPR008929">
    <property type="entry name" value="Chondroitin_lyas"/>
</dbReference>
<gene>
    <name evidence="7" type="ORF">GCM10025781_06720</name>
</gene>
<evidence type="ECO:0000259" key="6">
    <source>
        <dbReference type="Pfam" id="PF16889"/>
    </source>
</evidence>
<evidence type="ECO:0000256" key="1">
    <source>
        <dbReference type="ARBA" id="ARBA00004418"/>
    </source>
</evidence>
<evidence type="ECO:0008006" key="9">
    <source>
        <dbReference type="Google" id="ProtNLM"/>
    </source>
</evidence>
<feature type="domain" description="Heparin-sulfate lyase N-terminal" evidence="6">
    <location>
        <begin position="47"/>
        <end position="268"/>
    </location>
</feature>
<reference evidence="8" key="1">
    <citation type="journal article" date="2019" name="Int. J. Syst. Evol. Microbiol.">
        <title>The Global Catalogue of Microorganisms (GCM) 10K type strain sequencing project: providing services to taxonomists for standard genome sequencing and annotation.</title>
        <authorList>
            <consortium name="The Broad Institute Genomics Platform"/>
            <consortium name="The Broad Institute Genome Sequencing Center for Infectious Disease"/>
            <person name="Wu L."/>
            <person name="Ma J."/>
        </authorList>
    </citation>
    <scope>NUCLEOTIDE SEQUENCE [LARGE SCALE GENOMIC DNA]</scope>
    <source>
        <strain evidence="8">JCM 18958</strain>
    </source>
</reference>
<dbReference type="RefSeq" id="WP_345310547.1">
    <property type="nucleotide sequence ID" value="NZ_BAABLN010000008.1"/>
</dbReference>
<keyword evidence="3" id="KW-0574">Periplasm</keyword>
<dbReference type="Gene3D" id="2.70.98.70">
    <property type="match status" value="1"/>
</dbReference>
<sequence length="574" mass="64854">METIDLNLATADRQAFGKSYARTKNTDELAGAVLSGELHLPPHPVWRGDLLDWAADPFTDRNWQFQHHTLRWLNPLRWKALDGDERARQEWLRVVRSWAVHNAPANRASSKFAWKDMADGNRAIQLSLGSRLVGQEDLPWFLELLAYHRDWLMDEAHIVGKNHGLHQHAGLLVVSAVLGALDGMNVARARMVDQFKSTFDSQGGNDEGSTSYHQLNLRWWSQSWQRVSLEGLEVPEDVKERICAAGTVLAHMAQPDGRLPQIGDSARGVVDVGLNPVADFAATRGRLGTKPAKTVHVLDGGYVFSRSGWGETRPVEQESHLLIRHGQDVRAHSHEDRGSVHIYANGRPWLVDSGFHSYQKNDPTRTYLHSREAHNVATVVGEIHDDSAAVELTRQTVEKDYHDFELADRGYKNTALSRRVIYLTSPDCWIVWDQAETDAPVVMRQHWHVDIDVTVARHDRGFELRDGKRSLNMIWLGAMPRLARYRAVDGDHRAWVGTRWKTQKPGTLITAESPARASTVVTLIAPSAPQELGVVRSYLTSTGVLDAVLMRGPRVWRVRIDEDTVNVNEQKRNW</sequence>
<evidence type="ECO:0000313" key="7">
    <source>
        <dbReference type="EMBL" id="GAA4692213.1"/>
    </source>
</evidence>
<dbReference type="SUPFAM" id="SSF48230">
    <property type="entry name" value="Chondroitin AC/alginate lyase"/>
    <property type="match status" value="1"/>
</dbReference>
<protein>
    <recommendedName>
        <fullName evidence="9">Heparin-sulfate lyase N-terminal domain-containing protein</fullName>
    </recommendedName>
</protein>